<feature type="region of interest" description="Disordered" evidence="1">
    <location>
        <begin position="446"/>
        <end position="469"/>
    </location>
</feature>
<keyword evidence="3" id="KW-1185">Reference proteome</keyword>
<dbReference type="EMBL" id="CP001734">
    <property type="protein sequence ID" value="ACV68777.1"/>
    <property type="molecule type" value="Genomic_DNA"/>
</dbReference>
<reference evidence="2 3" key="2">
    <citation type="journal article" date="2010" name="Stand. Genomic Sci.">
        <title>Complete genome sequence of Desulfohalobium retbaense type strain (HR(100)).</title>
        <authorList>
            <person name="Spring S."/>
            <person name="Nolan M."/>
            <person name="Lapidus A."/>
            <person name="Glavina Del Rio T."/>
            <person name="Copeland A."/>
            <person name="Tice H."/>
            <person name="Cheng J.F."/>
            <person name="Lucas S."/>
            <person name="Land M."/>
            <person name="Chen F."/>
            <person name="Bruce D."/>
            <person name="Goodwin L."/>
            <person name="Pitluck S."/>
            <person name="Ivanova N."/>
            <person name="Mavromatis K."/>
            <person name="Mikhailova N."/>
            <person name="Pati A."/>
            <person name="Chen A."/>
            <person name="Palaniappan K."/>
            <person name="Hauser L."/>
            <person name="Chang Y.J."/>
            <person name="Jeffries C.D."/>
            <person name="Munk C."/>
            <person name="Kiss H."/>
            <person name="Chain P."/>
            <person name="Han C."/>
            <person name="Brettin T."/>
            <person name="Detter J.C."/>
            <person name="Schuler E."/>
            <person name="Goker M."/>
            <person name="Rohde M."/>
            <person name="Bristow J."/>
            <person name="Eisen J.A."/>
            <person name="Markowitz V."/>
            <person name="Hugenholtz P."/>
            <person name="Kyrpides N.C."/>
            <person name="Klenk H.P."/>
        </authorList>
    </citation>
    <scope>NUCLEOTIDE SEQUENCE [LARGE SCALE GENOMIC DNA]</scope>
    <source>
        <strain evidence="2 3">DSM 5692</strain>
    </source>
</reference>
<feature type="compositionally biased region" description="Basic and acidic residues" evidence="1">
    <location>
        <begin position="457"/>
        <end position="469"/>
    </location>
</feature>
<protein>
    <submittedName>
        <fullName evidence="2">Uncharacterized protein</fullName>
    </submittedName>
</protein>
<dbReference type="HOGENOM" id="CLU_582321_0_0_7"/>
<organism evidence="2 3">
    <name type="scientific">Desulfohalobium retbaense (strain ATCC 49708 / DSM 5692 / JCM 16813 / HR100)</name>
    <dbReference type="NCBI Taxonomy" id="485915"/>
    <lineage>
        <taxon>Bacteria</taxon>
        <taxon>Pseudomonadati</taxon>
        <taxon>Thermodesulfobacteriota</taxon>
        <taxon>Desulfovibrionia</taxon>
        <taxon>Desulfovibrionales</taxon>
        <taxon>Desulfohalobiaceae</taxon>
        <taxon>Desulfohalobium</taxon>
    </lineage>
</organism>
<sequence length="469" mass="53175">MSRRMGTSQPNDAGHNLLLNLRQVLNRFPQGLGLAPQHLAVLGWLRHWEEQTARQTITDRELSIQISRAVDLLGLGDEASAPKTIIERLMHFRLLRNAISQSARHEYCLTRLGRNLARDLLEEVQFGTEDLCALINYAFTGLKEITSRRDQSDLPHFLAYQFLGANREAIEYKLQGIEEGILTLEKRIKELAGGKDQEALDQAVQAIQANRAYVEELVAAIQEGSSFLPLQRLLTECREAHLNEPHLLALVDRSLDFLHGISEQVDQLLVHVVDFIHQCLNYQTIIGSLSTRDRLCALQQALLKQALNHPAHMPTLATPRCKTLAMDWSAEAQNRPAYADQHALQALSDFVPQEVRRQDAPWKEAFVDHARSQWRAVSASGVDLASWLQELLAPFPDADQFPLLGLWYLLQDWPQWEPPVRVRFEDGPWSALTPACRLMPVRLLPGEANRPATDTDPLSRQREETRSHA</sequence>
<evidence type="ECO:0000313" key="2">
    <source>
        <dbReference type="EMBL" id="ACV68777.1"/>
    </source>
</evidence>
<dbReference type="STRING" id="485915.Dret_1491"/>
<evidence type="ECO:0000313" key="3">
    <source>
        <dbReference type="Proteomes" id="UP000001052"/>
    </source>
</evidence>
<reference evidence="3" key="1">
    <citation type="submission" date="2009-09" db="EMBL/GenBank/DDBJ databases">
        <title>The complete chromosome of Desulfohalobium retbaense DSM 5692.</title>
        <authorList>
            <consortium name="US DOE Joint Genome Institute (JGI-PGF)"/>
            <person name="Lucas S."/>
            <person name="Copeland A."/>
            <person name="Lapidus A."/>
            <person name="Glavina del Rio T."/>
            <person name="Dalin E."/>
            <person name="Tice H."/>
            <person name="Bruce D."/>
            <person name="Goodwin L."/>
            <person name="Pitluck S."/>
            <person name="Kyrpides N."/>
            <person name="Mavromatis K."/>
            <person name="Ivanova N."/>
            <person name="Mikhailova N."/>
            <person name="Munk A.C."/>
            <person name="Brettin T."/>
            <person name="Detter J.C."/>
            <person name="Han C."/>
            <person name="Tapia R."/>
            <person name="Larimer F."/>
            <person name="Land M."/>
            <person name="Hauser L."/>
            <person name="Markowitz V."/>
            <person name="Cheng J.-F."/>
            <person name="Hugenholtz P."/>
            <person name="Woyke T."/>
            <person name="Wu D."/>
            <person name="Spring S."/>
            <person name="Klenk H.-P."/>
            <person name="Eisen J.A."/>
        </authorList>
    </citation>
    <scope>NUCLEOTIDE SEQUENCE [LARGE SCALE GENOMIC DNA]</scope>
    <source>
        <strain evidence="3">DSM 5692</strain>
    </source>
</reference>
<evidence type="ECO:0000256" key="1">
    <source>
        <dbReference type="SAM" id="MobiDB-lite"/>
    </source>
</evidence>
<dbReference type="AlphaFoldDB" id="C8X2Y0"/>
<dbReference type="Proteomes" id="UP000001052">
    <property type="component" value="Chromosome"/>
</dbReference>
<accession>C8X2Y0</accession>
<proteinExistence type="predicted"/>
<gene>
    <name evidence="2" type="ordered locus">Dret_1491</name>
</gene>
<dbReference type="KEGG" id="drt:Dret_1491"/>
<name>C8X2Y0_DESRD</name>
<dbReference type="eggNOG" id="ENOG5031A0Y">
    <property type="taxonomic scope" value="Bacteria"/>
</dbReference>